<dbReference type="PROSITE" id="PS00105">
    <property type="entry name" value="AA_TRANSFER_CLASS_1"/>
    <property type="match status" value="1"/>
</dbReference>
<dbReference type="GO" id="GO:0004838">
    <property type="term" value="F:L-tyrosine-2-oxoglutarate transaminase activity"/>
    <property type="evidence" value="ECO:0007669"/>
    <property type="project" value="InterPro"/>
</dbReference>
<comment type="cofactor">
    <cofactor evidence="1 14">
        <name>pyridoxal 5'-phosphate</name>
        <dbReference type="ChEBI" id="CHEBI:597326"/>
    </cofactor>
</comment>
<sequence>LTECILQNLYIYDIKMSPISSNIIASQSMAKQWKIQESDFAKNTFNPIRSLLKTLKGNANPSKDLIDLSLGDPTVFGNLKPHENIIKAFEDSLRSGKYNGYGPSTGHAIARKAVAEHVSIPGAEVTADDVILTSGCSTALDHCITVLAGKGQNILVPRPAFPLYKTLADGFGIESKEYSCIPERNWEIDLQSLEDAIDENTAAIVVNNPSNPCGAAFSPKHLKDVIRIAELHKIPIIADEIYDYFTFSDDFEFVPMASLTSEVPILSCGGLTKRFLVPGWRLGWLVIYDRNNLFLNSGITNALERLTQRQIGPNTVVQGALPAILKETPKEFHSNTISVVKSTAEMVFRKLEGIQGLNPIMPSGAMYMMVHIDSQYFPQFSSDMDFVKKLIEEESVFPLPGKCFNCPNFFRIVLTTPASLFETAFERLEQFCNRHRVPSKSLKLEFDGGFDSTLSMSSFYQPDTEEFHRQSEASEDEGIKLKKNVSSVNQMSMFKKRSVVSREA</sequence>
<comment type="subunit">
    <text evidence="4">Homodimer.</text>
</comment>
<dbReference type="InterPro" id="IPR015424">
    <property type="entry name" value="PyrdxlP-dep_Trfase"/>
</dbReference>
<dbReference type="InterPro" id="IPR015422">
    <property type="entry name" value="PyrdxlP-dep_Trfase_small"/>
</dbReference>
<evidence type="ECO:0000256" key="3">
    <source>
        <dbReference type="ARBA" id="ARBA00007441"/>
    </source>
</evidence>
<evidence type="ECO:0000256" key="12">
    <source>
        <dbReference type="ARBA" id="ARBA00031696"/>
    </source>
</evidence>
<protein>
    <recommendedName>
        <fullName evidence="6">Tyrosine aminotransferase</fullName>
        <ecNumber evidence="5">2.6.1.5</ecNumber>
    </recommendedName>
    <alternativeName>
        <fullName evidence="12">L-tyrosine:2-oxoglutarate aminotransferase</fullName>
    </alternativeName>
</protein>
<dbReference type="Gene3D" id="3.40.640.10">
    <property type="entry name" value="Type I PLP-dependent aspartate aminotransferase-like (Major domain)"/>
    <property type="match status" value="1"/>
</dbReference>
<keyword evidence="10" id="KW-0663">Pyridoxal phosphate</keyword>
<dbReference type="EMBL" id="HACA01001532">
    <property type="protein sequence ID" value="CDW18893.1"/>
    <property type="molecule type" value="Transcribed_RNA"/>
</dbReference>
<comment type="pathway">
    <text evidence="2">Amino-acid degradation; L-phenylalanine degradation; acetoacetate and fumarate from L-phenylalanine: step 2/6.</text>
</comment>
<name>A0A0K2SYT1_LEPSM</name>
<dbReference type="InterPro" id="IPR005958">
    <property type="entry name" value="TyrNic_aminoTrfase"/>
</dbReference>
<dbReference type="Gene3D" id="3.90.1150.10">
    <property type="entry name" value="Aspartate Aminotransferase, domain 1"/>
    <property type="match status" value="1"/>
</dbReference>
<feature type="non-terminal residue" evidence="16">
    <location>
        <position position="1"/>
    </location>
</feature>
<dbReference type="CDD" id="cd00609">
    <property type="entry name" value="AAT_like"/>
    <property type="match status" value="1"/>
</dbReference>
<comment type="catalytic activity">
    <reaction evidence="13">
        <text>L-tyrosine + 2-oxoglutarate = 3-(4-hydroxyphenyl)pyruvate + L-glutamate</text>
        <dbReference type="Rhea" id="RHEA:15093"/>
        <dbReference type="ChEBI" id="CHEBI:16810"/>
        <dbReference type="ChEBI" id="CHEBI:29985"/>
        <dbReference type="ChEBI" id="CHEBI:36242"/>
        <dbReference type="ChEBI" id="CHEBI:58315"/>
        <dbReference type="EC" id="2.6.1.5"/>
    </reaction>
</comment>
<dbReference type="AlphaFoldDB" id="A0A0K2SYT1"/>
<dbReference type="InterPro" id="IPR005957">
    <property type="entry name" value="Tyrosine_aminoTrfase"/>
</dbReference>
<evidence type="ECO:0000259" key="15">
    <source>
        <dbReference type="Pfam" id="PF00155"/>
    </source>
</evidence>
<evidence type="ECO:0000256" key="8">
    <source>
        <dbReference type="ARBA" id="ARBA00022679"/>
    </source>
</evidence>
<keyword evidence="11" id="KW-0585">Phenylalanine catabolism</keyword>
<evidence type="ECO:0000256" key="1">
    <source>
        <dbReference type="ARBA" id="ARBA00001933"/>
    </source>
</evidence>
<evidence type="ECO:0000256" key="13">
    <source>
        <dbReference type="ARBA" id="ARBA00047798"/>
    </source>
</evidence>
<evidence type="ECO:0000256" key="9">
    <source>
        <dbReference type="ARBA" id="ARBA00022878"/>
    </source>
</evidence>
<organism evidence="16">
    <name type="scientific">Lepeophtheirus salmonis</name>
    <name type="common">Salmon louse</name>
    <name type="synonym">Caligus salmonis</name>
    <dbReference type="NCBI Taxonomy" id="72036"/>
    <lineage>
        <taxon>Eukaryota</taxon>
        <taxon>Metazoa</taxon>
        <taxon>Ecdysozoa</taxon>
        <taxon>Arthropoda</taxon>
        <taxon>Crustacea</taxon>
        <taxon>Multicrustacea</taxon>
        <taxon>Hexanauplia</taxon>
        <taxon>Copepoda</taxon>
        <taxon>Siphonostomatoida</taxon>
        <taxon>Caligidae</taxon>
        <taxon>Lepeophtheirus</taxon>
    </lineage>
</organism>
<accession>A0A0K2SYT1</accession>
<dbReference type="OrthoDB" id="7042322at2759"/>
<dbReference type="PANTHER" id="PTHR45744:SF2">
    <property type="entry name" value="TYROSINE AMINOTRANSFERASE"/>
    <property type="match status" value="1"/>
</dbReference>
<dbReference type="UniPathway" id="UPA00139">
    <property type="reaction ID" value="UER00338"/>
</dbReference>
<evidence type="ECO:0000256" key="10">
    <source>
        <dbReference type="ARBA" id="ARBA00022898"/>
    </source>
</evidence>
<evidence type="ECO:0000256" key="11">
    <source>
        <dbReference type="ARBA" id="ARBA00023232"/>
    </source>
</evidence>
<dbReference type="Pfam" id="PF00155">
    <property type="entry name" value="Aminotran_1_2"/>
    <property type="match status" value="1"/>
</dbReference>
<evidence type="ECO:0000256" key="5">
    <source>
        <dbReference type="ARBA" id="ARBA00012749"/>
    </source>
</evidence>
<dbReference type="FunFam" id="3.40.640.10:FF:000048">
    <property type="entry name" value="tyrosine aminotransferase"/>
    <property type="match status" value="1"/>
</dbReference>
<dbReference type="InterPro" id="IPR015421">
    <property type="entry name" value="PyrdxlP-dep_Trfase_major"/>
</dbReference>
<dbReference type="NCBIfam" id="TIGR01264">
    <property type="entry name" value="tyr_amTase_E"/>
    <property type="match status" value="1"/>
</dbReference>
<dbReference type="GO" id="GO:0006559">
    <property type="term" value="P:L-phenylalanine catabolic process"/>
    <property type="evidence" value="ECO:0007669"/>
    <property type="project" value="UniProtKB-UniPathway"/>
</dbReference>
<evidence type="ECO:0000256" key="14">
    <source>
        <dbReference type="PIRSR" id="PIRSR000517-1"/>
    </source>
</evidence>
<dbReference type="PIRSF" id="PIRSF000517">
    <property type="entry name" value="Tyr_transaminase"/>
    <property type="match status" value="1"/>
</dbReference>
<dbReference type="EC" id="2.6.1.5" evidence="5"/>
<evidence type="ECO:0000256" key="2">
    <source>
        <dbReference type="ARBA" id="ARBA00005203"/>
    </source>
</evidence>
<proteinExistence type="inferred from homology"/>
<dbReference type="InterPro" id="IPR004838">
    <property type="entry name" value="NHTrfase_class1_PyrdxlP-BS"/>
</dbReference>
<dbReference type="GO" id="GO:0006572">
    <property type="term" value="P:L-tyrosine catabolic process"/>
    <property type="evidence" value="ECO:0007669"/>
    <property type="project" value="UniProtKB-KW"/>
</dbReference>
<dbReference type="NCBIfam" id="TIGR01265">
    <property type="entry name" value="tyr_nico_aTase"/>
    <property type="match status" value="1"/>
</dbReference>
<evidence type="ECO:0000256" key="4">
    <source>
        <dbReference type="ARBA" id="ARBA00011738"/>
    </source>
</evidence>
<evidence type="ECO:0000313" key="16">
    <source>
        <dbReference type="EMBL" id="CDW18893.1"/>
    </source>
</evidence>
<keyword evidence="8" id="KW-0808">Transferase</keyword>
<evidence type="ECO:0000256" key="6">
    <source>
        <dbReference type="ARBA" id="ARBA00015959"/>
    </source>
</evidence>
<keyword evidence="9" id="KW-0828">Tyrosine catabolism</keyword>
<dbReference type="PANTHER" id="PTHR45744">
    <property type="entry name" value="TYROSINE AMINOTRANSFERASE"/>
    <property type="match status" value="1"/>
</dbReference>
<feature type="domain" description="Aminotransferase class I/classII large" evidence="15">
    <location>
        <begin position="63"/>
        <end position="427"/>
    </location>
</feature>
<keyword evidence="7" id="KW-0032">Aminotransferase</keyword>
<reference evidence="16" key="1">
    <citation type="submission" date="2014-05" db="EMBL/GenBank/DDBJ databases">
        <authorList>
            <person name="Chronopoulou M."/>
        </authorList>
    </citation>
    <scope>NUCLEOTIDE SEQUENCE</scope>
    <source>
        <tissue evidence="16">Whole organism</tissue>
    </source>
</reference>
<comment type="similarity">
    <text evidence="3">Belongs to the class-I pyridoxal-phosphate-dependent aminotransferase family.</text>
</comment>
<evidence type="ECO:0000256" key="7">
    <source>
        <dbReference type="ARBA" id="ARBA00022576"/>
    </source>
</evidence>
<dbReference type="GO" id="GO:0030170">
    <property type="term" value="F:pyridoxal phosphate binding"/>
    <property type="evidence" value="ECO:0007669"/>
    <property type="project" value="InterPro"/>
</dbReference>
<dbReference type="InterPro" id="IPR004839">
    <property type="entry name" value="Aminotransferase_I/II_large"/>
</dbReference>
<feature type="modified residue" description="N6-(pyridoxal phosphate)lysine" evidence="14">
    <location>
        <position position="273"/>
    </location>
</feature>
<dbReference type="SUPFAM" id="SSF53383">
    <property type="entry name" value="PLP-dependent transferases"/>
    <property type="match status" value="1"/>
</dbReference>